<gene>
    <name evidence="1" type="ORF">RBSWK_00529</name>
</gene>
<dbReference type="EMBL" id="AMWG01000010">
    <property type="protein sequence ID" value="ELP35511.1"/>
    <property type="molecule type" value="Genomic_DNA"/>
</dbReference>
<name>L7CR25_RHOBT</name>
<proteinExistence type="predicted"/>
<dbReference type="Proteomes" id="UP000010959">
    <property type="component" value="Unassembled WGS sequence"/>
</dbReference>
<sequence length="40" mass="4766">MHTKLAESARRSIRLMTVEVSTVAIRSPRKHSIWNFDRRQ</sequence>
<accession>L7CR25</accession>
<comment type="caution">
    <text evidence="1">The sequence shown here is derived from an EMBL/GenBank/DDBJ whole genome shotgun (WGS) entry which is preliminary data.</text>
</comment>
<protein>
    <submittedName>
        <fullName evidence="1">Uncharacterized protein</fullName>
    </submittedName>
</protein>
<organism evidence="1 2">
    <name type="scientific">Rhodopirellula baltica SWK14</name>
    <dbReference type="NCBI Taxonomy" id="993516"/>
    <lineage>
        <taxon>Bacteria</taxon>
        <taxon>Pseudomonadati</taxon>
        <taxon>Planctomycetota</taxon>
        <taxon>Planctomycetia</taxon>
        <taxon>Pirellulales</taxon>
        <taxon>Pirellulaceae</taxon>
        <taxon>Rhodopirellula</taxon>
    </lineage>
</organism>
<dbReference type="PATRIC" id="fig|993516.3.peg.574"/>
<evidence type="ECO:0000313" key="1">
    <source>
        <dbReference type="EMBL" id="ELP35511.1"/>
    </source>
</evidence>
<dbReference type="AlphaFoldDB" id="L7CR25"/>
<reference evidence="1 2" key="1">
    <citation type="journal article" date="2013" name="Mar. Genomics">
        <title>Expression of sulfatases in Rhodopirellula baltica and the diversity of sulfatases in the genus Rhodopirellula.</title>
        <authorList>
            <person name="Wegner C.E."/>
            <person name="Richter-Heitmann T."/>
            <person name="Klindworth A."/>
            <person name="Klockow C."/>
            <person name="Richter M."/>
            <person name="Achstetter T."/>
            <person name="Glockner F.O."/>
            <person name="Harder J."/>
        </authorList>
    </citation>
    <scope>NUCLEOTIDE SEQUENCE [LARGE SCALE GENOMIC DNA]</scope>
    <source>
        <strain evidence="1 2">SWK14</strain>
    </source>
</reference>
<evidence type="ECO:0000313" key="2">
    <source>
        <dbReference type="Proteomes" id="UP000010959"/>
    </source>
</evidence>